<dbReference type="AlphaFoldDB" id="A0A553HLS6"/>
<keyword evidence="1" id="KW-0812">Transmembrane</keyword>
<evidence type="ECO:0000313" key="3">
    <source>
        <dbReference type="Proteomes" id="UP000319160"/>
    </source>
</evidence>
<comment type="caution">
    <text evidence="2">The sequence shown here is derived from an EMBL/GenBank/DDBJ whole genome shotgun (WGS) entry which is preliminary data.</text>
</comment>
<proteinExistence type="predicted"/>
<evidence type="ECO:0000313" key="2">
    <source>
        <dbReference type="EMBL" id="TRX88915.1"/>
    </source>
</evidence>
<dbReference type="EMBL" id="VFLP01000077">
    <property type="protein sequence ID" value="TRX88915.1"/>
    <property type="molecule type" value="Genomic_DNA"/>
</dbReference>
<protein>
    <submittedName>
        <fullName evidence="2">Uncharacterized protein</fullName>
    </submittedName>
</protein>
<keyword evidence="1" id="KW-1133">Transmembrane helix</keyword>
<accession>A0A553HLS6</accession>
<keyword evidence="3" id="KW-1185">Reference proteome</keyword>
<evidence type="ECO:0000256" key="1">
    <source>
        <dbReference type="SAM" id="Phobius"/>
    </source>
</evidence>
<dbReference type="Proteomes" id="UP000319160">
    <property type="component" value="Unassembled WGS sequence"/>
</dbReference>
<reference evidence="3" key="1">
    <citation type="submission" date="2019-06" db="EMBL/GenBank/DDBJ databases">
        <title>Draft genome sequence of the griseofulvin-producing fungus Xylaria cubensis strain G536.</title>
        <authorList>
            <person name="Mead M.E."/>
            <person name="Raja H.A."/>
            <person name="Steenwyk J.L."/>
            <person name="Knowles S.L."/>
            <person name="Oberlies N.H."/>
            <person name="Rokas A."/>
        </authorList>
    </citation>
    <scope>NUCLEOTIDE SEQUENCE [LARGE SCALE GENOMIC DNA]</scope>
    <source>
        <strain evidence="3">G536</strain>
    </source>
</reference>
<feature type="transmembrane region" description="Helical" evidence="1">
    <location>
        <begin position="819"/>
        <end position="843"/>
    </location>
</feature>
<gene>
    <name evidence="2" type="ORF">FHL15_010143</name>
</gene>
<dbReference type="OrthoDB" id="5355526at2759"/>
<sequence length="849" mass="96732">MADITMCFSDFIHHHEDLCYALEELYGLLVSLEAIPMERFLLYVVTDRDDFNVAAALAAGYTPEAVNLMRVLPYLKMEDNKFLPLLPHTFPINHPGADKDEEYFRAQRRLLTGEEMAPTAIRLTRSEVYGTEYIYDTATSEFPPSTRIIITVYHPLTPITLELLTLWRNDPTATNGYPHVMGLTLQGSLGLVIRDYRELRYLATPWHVDFSPATYANSGGTPPQGFNARQSFHWLSSYDVWEATQRLRNMYLEHGWDIHARDQHNFDFDEFLDERDAYMRDVIMPLLAQARMAELFNINEEAEEAEELTRLLALRVDQRDDSFLVTCLYYQDSVSRCASYGRPGHEIAKRTIPVGFACSEHSQDLTQGNGSVYVPYGYNSDLDNINLEDLIRGLLEQNGLCNLWPQIIAGRLSPSDARQTIDGFLQRFANDLDCLATKTNDALGKRSRRVLHSSSSFIRRYQVEIASKICQAHGIPCELLTGDTNTYNTAILAAEDAHDAHDYPFTFSVAKDLIFGTEPISYLESNICDFIRQQQQKKFSRLMVNIRTFTSSVAQAVCQAPIPTGKRRVNWTCVCGCRVIDDYESKCEGAIEAFKGRLKQYNRVTQPVQGHLRKGAIPTAIQWIRNFLATAKSPGLPSYRRSDDSLLSQLGSCVSSAGTSQANHNFVLLCVPYLRWGLRLHNSEVCKINSDQQFFKLLQQCYFAQRHRPARKLLRIFTKVRALQFVKFEVFRNKLVDVRACPSLPTASNDYTYDPMPPDVIPPIGPNLLMHLFENPDHADVTLFLYKRFPKKMRAQLEACPTKGSSIGWGVEFVEGVNWYAVFVSGLLGFALEFTLPFLCFMWKVLATY</sequence>
<organism evidence="2 3">
    <name type="scientific">Xylaria flabelliformis</name>
    <dbReference type="NCBI Taxonomy" id="2512241"/>
    <lineage>
        <taxon>Eukaryota</taxon>
        <taxon>Fungi</taxon>
        <taxon>Dikarya</taxon>
        <taxon>Ascomycota</taxon>
        <taxon>Pezizomycotina</taxon>
        <taxon>Sordariomycetes</taxon>
        <taxon>Xylariomycetidae</taxon>
        <taxon>Xylariales</taxon>
        <taxon>Xylariaceae</taxon>
        <taxon>Xylaria</taxon>
    </lineage>
</organism>
<name>A0A553HLS6_9PEZI</name>
<dbReference type="STRING" id="2512241.A0A553HLS6"/>
<keyword evidence="1" id="KW-0472">Membrane</keyword>